<reference evidence="2" key="1">
    <citation type="journal article" date="2012" name="MBio">
        <title>Comparative genome analysis of Trichophyton rubrum and related dermatophytes reveals candidate genes involved in infection.</title>
        <authorList>
            <person name="Martinez D.A."/>
            <person name="Oliver B.G."/>
            <person name="Graeser Y."/>
            <person name="Goldberg J.M."/>
            <person name="Li W."/>
            <person name="Martinez-Rossi N.M."/>
            <person name="Monod M."/>
            <person name="Shelest E."/>
            <person name="Barton R.C."/>
            <person name="Birch E."/>
            <person name="Brakhage A.A."/>
            <person name="Chen Z."/>
            <person name="Gurr S.J."/>
            <person name="Heiman D."/>
            <person name="Heitman J."/>
            <person name="Kosti I."/>
            <person name="Rossi A."/>
            <person name="Saif S."/>
            <person name="Samalova M."/>
            <person name="Saunders C.W."/>
            <person name="Shea T."/>
            <person name="Summerbell R.C."/>
            <person name="Xu J."/>
            <person name="Young S."/>
            <person name="Zeng Q."/>
            <person name="Birren B.W."/>
            <person name="Cuomo C.A."/>
            <person name="White T.C."/>
        </authorList>
    </citation>
    <scope>NUCLEOTIDE SEQUENCE [LARGE SCALE GENOMIC DNA]</scope>
    <source>
        <strain evidence="2">ATCC MYA-4606 / CBS 127.97</strain>
    </source>
</reference>
<proteinExistence type="predicted"/>
<evidence type="ECO:0000313" key="2">
    <source>
        <dbReference type="Proteomes" id="UP000009169"/>
    </source>
</evidence>
<evidence type="ECO:0000313" key="1">
    <source>
        <dbReference type="EMBL" id="EGE02078.1"/>
    </source>
</evidence>
<keyword evidence="2" id="KW-1185">Reference proteome</keyword>
<dbReference type="VEuPathDB" id="FungiDB:TEQG_01118"/>
<organism evidence="1 2">
    <name type="scientific">Trichophyton equinum (strain ATCC MYA-4606 / CBS 127.97)</name>
    <name type="common">Horse ringworm fungus</name>
    <dbReference type="NCBI Taxonomy" id="559882"/>
    <lineage>
        <taxon>Eukaryota</taxon>
        <taxon>Fungi</taxon>
        <taxon>Dikarya</taxon>
        <taxon>Ascomycota</taxon>
        <taxon>Pezizomycotina</taxon>
        <taxon>Eurotiomycetes</taxon>
        <taxon>Eurotiomycetidae</taxon>
        <taxon>Onygenales</taxon>
        <taxon>Arthrodermataceae</taxon>
        <taxon>Trichophyton</taxon>
    </lineage>
</organism>
<protein>
    <submittedName>
        <fullName evidence="1">Uncharacterized protein</fullName>
    </submittedName>
</protein>
<dbReference type="AlphaFoldDB" id="F2PJL1"/>
<dbReference type="EMBL" id="DS995720">
    <property type="protein sequence ID" value="EGE02078.1"/>
    <property type="molecule type" value="Genomic_DNA"/>
</dbReference>
<dbReference type="HOGENOM" id="CLU_2147633_0_0_1"/>
<gene>
    <name evidence="1" type="ORF">TEQG_01118</name>
</gene>
<accession>F2PJL1</accession>
<sequence length="112" mass="12838">MKQVKEDMVIKGGVGEKAGEGWMHALYEYAPGAFTDGEASASPSSNRPPSYRHQYGVAHRYLNYPTRLKSQKAKMQIIANLRRYPYLMGNRHYPQRFVFRDLMPCAHRSTTA</sequence>
<dbReference type="Proteomes" id="UP000009169">
    <property type="component" value="Unassembled WGS sequence"/>
</dbReference>
<name>F2PJL1_TRIEC</name>